<keyword evidence="2" id="KW-0698">rRNA processing</keyword>
<dbReference type="SUPFAM" id="SSF75217">
    <property type="entry name" value="alpha/beta knot"/>
    <property type="match status" value="1"/>
</dbReference>
<dbReference type="Gene3D" id="3.30.1330.30">
    <property type="match status" value="1"/>
</dbReference>
<evidence type="ECO:0000256" key="3">
    <source>
        <dbReference type="ARBA" id="ARBA00022603"/>
    </source>
</evidence>
<dbReference type="InterPro" id="IPR047261">
    <property type="entry name" value="MRM1_MeTrfase_dom"/>
</dbReference>
<name>A0A6B2LCJ6_9EUKA</name>
<dbReference type="InterPro" id="IPR029028">
    <property type="entry name" value="Alpha/beta_knot_MTases"/>
</dbReference>
<reference evidence="7" key="1">
    <citation type="journal article" date="2020" name="J. Eukaryot. Microbiol.">
        <title>De novo Sequencing, Assembly and Annotation of the Transcriptome for the Free-Living Testate Amoeba Arcella intermedia.</title>
        <authorList>
            <person name="Ribeiro G.M."/>
            <person name="Porfirio-Sousa A.L."/>
            <person name="Maurer-Alcala X.X."/>
            <person name="Katz L.A."/>
            <person name="Lahr D.J.G."/>
        </authorList>
    </citation>
    <scope>NUCLEOTIDE SEQUENCE</scope>
</reference>
<keyword evidence="3" id="KW-0489">Methyltransferase</keyword>
<evidence type="ECO:0000256" key="2">
    <source>
        <dbReference type="ARBA" id="ARBA00022552"/>
    </source>
</evidence>
<feature type="domain" description="tRNA/rRNA methyltransferase SpoU type" evidence="6">
    <location>
        <begin position="96"/>
        <end position="241"/>
    </location>
</feature>
<sequence length="253" mass="27568">MHAKKRSIFELYIKEGDRKSPVLNRISDKYSSHTGNPPRYVDKQFFGDLFGDKLHQGVAIDVSPLEPEYMEALPKYPTTTTSTSTSSSTSSAPVPLWVALDEIQDPQNFGSVLRSCSFFGVSGVVIPGKRTAPLSPTVSKASSGAMELIDIFEAINLRSFIQRSKENGWCIIGTSSEGQEVDISSLQLNKPSVIIFGNEAKGISSNLLSLCDVVVKIPTSTPNPQILDSLNVGVATGIFLYELHKKRRMGGEL</sequence>
<evidence type="ECO:0000256" key="4">
    <source>
        <dbReference type="ARBA" id="ARBA00022679"/>
    </source>
</evidence>
<dbReference type="InterPro" id="IPR029064">
    <property type="entry name" value="Ribosomal_eL30-like_sf"/>
</dbReference>
<evidence type="ECO:0000259" key="6">
    <source>
        <dbReference type="Pfam" id="PF00588"/>
    </source>
</evidence>
<keyword evidence="4" id="KW-0808">Transferase</keyword>
<dbReference type="CDD" id="cd18105">
    <property type="entry name" value="SpoU-like_MRM1"/>
    <property type="match status" value="1"/>
</dbReference>
<accession>A0A6B2LCJ6</accession>
<dbReference type="EMBL" id="GIBP01005787">
    <property type="protein sequence ID" value="NDV34756.1"/>
    <property type="molecule type" value="Transcribed_RNA"/>
</dbReference>
<dbReference type="PANTHER" id="PTHR46103">
    <property type="entry name" value="RRNA METHYLTRANSFERASE 1, MITOCHONDRIAL"/>
    <property type="match status" value="1"/>
</dbReference>
<dbReference type="PANTHER" id="PTHR46103:SF1">
    <property type="entry name" value="RRNA METHYLTRANSFERASE 1, MITOCHONDRIAL"/>
    <property type="match status" value="1"/>
</dbReference>
<dbReference type="InterPro" id="IPR001537">
    <property type="entry name" value="SpoU_MeTrfase"/>
</dbReference>
<dbReference type="SUPFAM" id="SSF55315">
    <property type="entry name" value="L30e-like"/>
    <property type="match status" value="1"/>
</dbReference>
<evidence type="ECO:0000256" key="5">
    <source>
        <dbReference type="ARBA" id="ARBA00022691"/>
    </source>
</evidence>
<dbReference type="InterPro" id="IPR029026">
    <property type="entry name" value="tRNA_m1G_MTases_N"/>
</dbReference>
<proteinExistence type="inferred from homology"/>
<dbReference type="GO" id="GO:0003723">
    <property type="term" value="F:RNA binding"/>
    <property type="evidence" value="ECO:0007669"/>
    <property type="project" value="InterPro"/>
</dbReference>
<organism evidence="7">
    <name type="scientific">Arcella intermedia</name>
    <dbReference type="NCBI Taxonomy" id="1963864"/>
    <lineage>
        <taxon>Eukaryota</taxon>
        <taxon>Amoebozoa</taxon>
        <taxon>Tubulinea</taxon>
        <taxon>Elardia</taxon>
        <taxon>Arcellinida</taxon>
        <taxon>Sphaerothecina</taxon>
        <taxon>Arcellidae</taxon>
        <taxon>Arcella</taxon>
    </lineage>
</organism>
<dbReference type="InterPro" id="IPR004441">
    <property type="entry name" value="rRNA_MeTrfase_TrmH"/>
</dbReference>
<dbReference type="GO" id="GO:0016435">
    <property type="term" value="F:rRNA (guanine) methyltransferase activity"/>
    <property type="evidence" value="ECO:0007669"/>
    <property type="project" value="TreeGrafter"/>
</dbReference>
<protein>
    <recommendedName>
        <fullName evidence="6">tRNA/rRNA methyltransferase SpoU type domain-containing protein</fullName>
    </recommendedName>
</protein>
<dbReference type="NCBIfam" id="TIGR00186">
    <property type="entry name" value="rRNA_methyl_3"/>
    <property type="match status" value="1"/>
</dbReference>
<keyword evidence="5" id="KW-0949">S-adenosyl-L-methionine</keyword>
<dbReference type="Pfam" id="PF00588">
    <property type="entry name" value="SpoU_methylase"/>
    <property type="match status" value="1"/>
</dbReference>
<evidence type="ECO:0000256" key="1">
    <source>
        <dbReference type="ARBA" id="ARBA00007228"/>
    </source>
</evidence>
<dbReference type="AlphaFoldDB" id="A0A6B2LCJ6"/>
<comment type="similarity">
    <text evidence="1">Belongs to the class IV-like SAM-binding methyltransferase superfamily. RNA methyltransferase TrmH family.</text>
</comment>
<dbReference type="InterPro" id="IPR047182">
    <property type="entry name" value="MRM1"/>
</dbReference>
<dbReference type="Gene3D" id="3.40.1280.10">
    <property type="match status" value="1"/>
</dbReference>
<evidence type="ECO:0000313" key="7">
    <source>
        <dbReference type="EMBL" id="NDV34756.1"/>
    </source>
</evidence>